<dbReference type="Gene3D" id="3.40.50.1820">
    <property type="entry name" value="alpha/beta hydrolase"/>
    <property type="match status" value="1"/>
</dbReference>
<dbReference type="GO" id="GO:0097176">
    <property type="term" value="P:epoxide metabolic process"/>
    <property type="evidence" value="ECO:0007669"/>
    <property type="project" value="TreeGrafter"/>
</dbReference>
<dbReference type="PIRSF" id="PIRSF001112">
    <property type="entry name" value="Epoxide_hydrolase"/>
    <property type="match status" value="1"/>
</dbReference>
<dbReference type="Pfam" id="PF06441">
    <property type="entry name" value="EHN"/>
    <property type="match status" value="1"/>
</dbReference>
<evidence type="ECO:0000313" key="5">
    <source>
        <dbReference type="EMBL" id="SUZ81738.1"/>
    </source>
</evidence>
<dbReference type="PANTHER" id="PTHR21661:SF35">
    <property type="entry name" value="EPOXIDE HYDROLASE"/>
    <property type="match status" value="1"/>
</dbReference>
<dbReference type="PRINTS" id="PR00412">
    <property type="entry name" value="EPOXHYDRLASE"/>
</dbReference>
<dbReference type="EMBL" id="UINC01001480">
    <property type="protein sequence ID" value="SUZ81738.1"/>
    <property type="molecule type" value="Genomic_DNA"/>
</dbReference>
<evidence type="ECO:0000256" key="2">
    <source>
        <dbReference type="ARBA" id="ARBA00022797"/>
    </source>
</evidence>
<sequence>VTDDIRPFTIAVPDDDVDDLRRRLAATRWPDQIPGSGWDYGCDLAWLQDLAGHWADGYDWRTAEAELNAFDHITTEIDGQNLHAIHQRSPHDDALPLLLSHGWPGSVVEFLDLIGPLTDPAAHGGDATDAFHVIVPSLPGYGWSGSTTERGWGVGRTAEAFAALAARLGYDRYGVQGGDWGSMISRHMAQVAPDHVVGCHVNMMAAGPAGNDDDFTDITPLEQQVMDRLNWYLAEDNGYFRIQETRPQTLGTGLNDSPAGLLSWIGEKFHGWTDHDGDPLTAVSRDRLLTNVSVYWFTRTINSSTRMYYETSKAGMGSFGDTGEVPLGVSVFPKELMGARRRWVESKFNLTFWADHEVGGHFAAMEQPEVLLADIREFFRPLR</sequence>
<accession>A0A381QSP2</accession>
<dbReference type="PANTHER" id="PTHR21661">
    <property type="entry name" value="EPOXIDE HYDROLASE 1-RELATED"/>
    <property type="match status" value="1"/>
</dbReference>
<dbReference type="InterPro" id="IPR016292">
    <property type="entry name" value="Epoxide_hydrolase"/>
</dbReference>
<organism evidence="5">
    <name type="scientific">marine metagenome</name>
    <dbReference type="NCBI Taxonomy" id="408172"/>
    <lineage>
        <taxon>unclassified sequences</taxon>
        <taxon>metagenomes</taxon>
        <taxon>ecological metagenomes</taxon>
    </lineage>
</organism>
<dbReference type="SUPFAM" id="SSF53474">
    <property type="entry name" value="alpha/beta-Hydrolases"/>
    <property type="match status" value="1"/>
</dbReference>
<dbReference type="InterPro" id="IPR029058">
    <property type="entry name" value="AB_hydrolase_fold"/>
</dbReference>
<name>A0A381QSP2_9ZZZZ</name>
<dbReference type="InterPro" id="IPR000639">
    <property type="entry name" value="Epox_hydrolase-like"/>
</dbReference>
<gene>
    <name evidence="5" type="ORF">METZ01_LOCUS34592</name>
</gene>
<evidence type="ECO:0000256" key="3">
    <source>
        <dbReference type="ARBA" id="ARBA00022801"/>
    </source>
</evidence>
<dbReference type="AlphaFoldDB" id="A0A381QSP2"/>
<feature type="domain" description="Epoxide hydrolase N-terminal" evidence="4">
    <location>
        <begin position="5"/>
        <end position="110"/>
    </location>
</feature>
<comment type="similarity">
    <text evidence="1">Belongs to the peptidase S33 family.</text>
</comment>
<proteinExistence type="inferred from homology"/>
<evidence type="ECO:0000259" key="4">
    <source>
        <dbReference type="Pfam" id="PF06441"/>
    </source>
</evidence>
<protein>
    <recommendedName>
        <fullName evidence="4">Epoxide hydrolase N-terminal domain-containing protein</fullName>
    </recommendedName>
</protein>
<dbReference type="GO" id="GO:0004301">
    <property type="term" value="F:epoxide hydrolase activity"/>
    <property type="evidence" value="ECO:0007669"/>
    <property type="project" value="TreeGrafter"/>
</dbReference>
<keyword evidence="2" id="KW-0058">Aromatic hydrocarbons catabolism</keyword>
<keyword evidence="3" id="KW-0378">Hydrolase</keyword>
<reference evidence="5" key="1">
    <citation type="submission" date="2018-05" db="EMBL/GenBank/DDBJ databases">
        <authorList>
            <person name="Lanie J.A."/>
            <person name="Ng W.-L."/>
            <person name="Kazmierczak K.M."/>
            <person name="Andrzejewski T.M."/>
            <person name="Davidsen T.M."/>
            <person name="Wayne K.J."/>
            <person name="Tettelin H."/>
            <person name="Glass J.I."/>
            <person name="Rusch D."/>
            <person name="Podicherti R."/>
            <person name="Tsui H.-C.T."/>
            <person name="Winkler M.E."/>
        </authorList>
    </citation>
    <scope>NUCLEOTIDE SEQUENCE</scope>
</reference>
<dbReference type="InterPro" id="IPR010497">
    <property type="entry name" value="Epoxide_hydro_N"/>
</dbReference>
<evidence type="ECO:0000256" key="1">
    <source>
        <dbReference type="ARBA" id="ARBA00010088"/>
    </source>
</evidence>
<feature type="non-terminal residue" evidence="5">
    <location>
        <position position="1"/>
    </location>
</feature>